<evidence type="ECO:0000313" key="5">
    <source>
        <dbReference type="EMBL" id="MBY5957284.1"/>
    </source>
</evidence>
<comment type="similarity">
    <text evidence="4">Belongs to the Maf family. YhdE subfamily.</text>
</comment>
<dbReference type="GO" id="GO:0047429">
    <property type="term" value="F:nucleoside triphosphate diphosphatase activity"/>
    <property type="evidence" value="ECO:0007669"/>
    <property type="project" value="UniProtKB-EC"/>
</dbReference>
<dbReference type="PANTHER" id="PTHR43213">
    <property type="entry name" value="BIFUNCTIONAL DTTP/UTP PYROPHOSPHATASE/METHYLTRANSFERASE PROTEIN-RELATED"/>
    <property type="match status" value="1"/>
</dbReference>
<dbReference type="InterPro" id="IPR029001">
    <property type="entry name" value="ITPase-like_fam"/>
</dbReference>
<keyword evidence="3 4" id="KW-0546">Nucleotide metabolism</keyword>
<name>A0A953LC13_9BACT</name>
<comment type="catalytic activity">
    <reaction evidence="4">
        <text>UTP + H2O = UMP + diphosphate + H(+)</text>
        <dbReference type="Rhea" id="RHEA:29395"/>
        <dbReference type="ChEBI" id="CHEBI:15377"/>
        <dbReference type="ChEBI" id="CHEBI:15378"/>
        <dbReference type="ChEBI" id="CHEBI:33019"/>
        <dbReference type="ChEBI" id="CHEBI:46398"/>
        <dbReference type="ChEBI" id="CHEBI:57865"/>
        <dbReference type="EC" id="3.6.1.9"/>
    </reaction>
</comment>
<keyword evidence="4" id="KW-0963">Cytoplasm</keyword>
<sequence>MIPTPIVLASSSPRRFELLQSLDLNVRVVNVSHTEIIEKSWPTREIPLQLAIQKNRNAIDTRQQGEILLTADTVVLLDNEILHKPGDELEAAQYLSRLSHRHHEVITGVCLRTEEEICFSTTTKVWMNKLSDEAIHYYIDRYQPFDKAGSYGIQEWIGWSHISRIEGSFSNVMGLPTSEVYQAVRDLNPML</sequence>
<dbReference type="PANTHER" id="PTHR43213:SF5">
    <property type="entry name" value="BIFUNCTIONAL DTTP_UTP PYROPHOSPHATASE_METHYLTRANSFERASE PROTEIN-RELATED"/>
    <property type="match status" value="1"/>
</dbReference>
<dbReference type="InterPro" id="IPR003697">
    <property type="entry name" value="Maf-like"/>
</dbReference>
<dbReference type="EMBL" id="JAHVHU010000004">
    <property type="protein sequence ID" value="MBY5957284.1"/>
    <property type="molecule type" value="Genomic_DNA"/>
</dbReference>
<proteinExistence type="inferred from homology"/>
<dbReference type="PIRSF" id="PIRSF006305">
    <property type="entry name" value="Maf"/>
    <property type="match status" value="1"/>
</dbReference>
<comment type="subcellular location">
    <subcellularLocation>
        <location evidence="4">Cytoplasm</location>
    </subcellularLocation>
</comment>
<dbReference type="Pfam" id="PF02545">
    <property type="entry name" value="Maf"/>
    <property type="match status" value="1"/>
</dbReference>
<dbReference type="GO" id="GO:0009117">
    <property type="term" value="P:nucleotide metabolic process"/>
    <property type="evidence" value="ECO:0007669"/>
    <property type="project" value="UniProtKB-KW"/>
</dbReference>
<dbReference type="CDD" id="cd00555">
    <property type="entry name" value="Maf"/>
    <property type="match status" value="1"/>
</dbReference>
<dbReference type="EC" id="3.6.1.9" evidence="4"/>
<evidence type="ECO:0000256" key="4">
    <source>
        <dbReference type="HAMAP-Rule" id="MF_00528"/>
    </source>
</evidence>
<feature type="site" description="Important for substrate specificity" evidence="4">
    <location>
        <position position="154"/>
    </location>
</feature>
<dbReference type="Gene3D" id="3.90.950.10">
    <property type="match status" value="1"/>
</dbReference>
<evidence type="ECO:0000256" key="3">
    <source>
        <dbReference type="ARBA" id="ARBA00023080"/>
    </source>
</evidence>
<feature type="active site" description="Proton acceptor" evidence="4">
    <location>
        <position position="72"/>
    </location>
</feature>
<comment type="caution">
    <text evidence="5">The sequence shown here is derived from an EMBL/GenBank/DDBJ whole genome shotgun (WGS) entry which is preliminary data.</text>
</comment>
<dbReference type="HAMAP" id="MF_00528">
    <property type="entry name" value="Maf"/>
    <property type="match status" value="1"/>
</dbReference>
<reference evidence="5" key="1">
    <citation type="submission" date="2021-06" db="EMBL/GenBank/DDBJ databases">
        <title>44 bacteria genomes isolated from Dapeng, Shenzhen.</title>
        <authorList>
            <person name="Zheng W."/>
            <person name="Yu S."/>
            <person name="Huang Y."/>
        </authorList>
    </citation>
    <scope>NUCLEOTIDE SEQUENCE</scope>
    <source>
        <strain evidence="5">DP5N28-2</strain>
    </source>
</reference>
<dbReference type="NCBIfam" id="TIGR00172">
    <property type="entry name" value="maf"/>
    <property type="match status" value="1"/>
</dbReference>
<evidence type="ECO:0000256" key="2">
    <source>
        <dbReference type="ARBA" id="ARBA00022801"/>
    </source>
</evidence>
<organism evidence="5 6">
    <name type="scientific">Membranihabitans marinus</name>
    <dbReference type="NCBI Taxonomy" id="1227546"/>
    <lineage>
        <taxon>Bacteria</taxon>
        <taxon>Pseudomonadati</taxon>
        <taxon>Bacteroidota</taxon>
        <taxon>Saprospiria</taxon>
        <taxon>Saprospirales</taxon>
        <taxon>Saprospiraceae</taxon>
        <taxon>Membranihabitans</taxon>
    </lineage>
</organism>
<keyword evidence="2 4" id="KW-0378">Hydrolase</keyword>
<evidence type="ECO:0000313" key="6">
    <source>
        <dbReference type="Proteomes" id="UP000753961"/>
    </source>
</evidence>
<dbReference type="GO" id="GO:0005737">
    <property type="term" value="C:cytoplasm"/>
    <property type="evidence" value="ECO:0007669"/>
    <property type="project" value="UniProtKB-SubCell"/>
</dbReference>
<protein>
    <recommendedName>
        <fullName evidence="4">dTTP/UTP pyrophosphatase</fullName>
        <shortName evidence="4">dTTPase/UTPase</shortName>
        <ecNumber evidence="4">3.6.1.9</ecNumber>
    </recommendedName>
    <alternativeName>
        <fullName evidence="4">Nucleoside triphosphate pyrophosphatase</fullName>
    </alternativeName>
    <alternativeName>
        <fullName evidence="4">Nucleotide pyrophosphatase</fullName>
        <shortName evidence="4">Nucleotide PPase</shortName>
    </alternativeName>
</protein>
<keyword evidence="6" id="KW-1185">Reference proteome</keyword>
<dbReference type="SUPFAM" id="SSF52972">
    <property type="entry name" value="ITPase-like"/>
    <property type="match status" value="1"/>
</dbReference>
<comment type="caution">
    <text evidence="4">Lacks conserved residue(s) required for the propagation of feature annotation.</text>
</comment>
<feature type="site" description="Important for substrate specificity" evidence="4">
    <location>
        <position position="73"/>
    </location>
</feature>
<comment type="catalytic activity">
    <reaction evidence="4">
        <text>dTTP + H2O = dTMP + diphosphate + H(+)</text>
        <dbReference type="Rhea" id="RHEA:28534"/>
        <dbReference type="ChEBI" id="CHEBI:15377"/>
        <dbReference type="ChEBI" id="CHEBI:15378"/>
        <dbReference type="ChEBI" id="CHEBI:33019"/>
        <dbReference type="ChEBI" id="CHEBI:37568"/>
        <dbReference type="ChEBI" id="CHEBI:63528"/>
        <dbReference type="EC" id="3.6.1.9"/>
    </reaction>
</comment>
<dbReference type="Proteomes" id="UP000753961">
    <property type="component" value="Unassembled WGS sequence"/>
</dbReference>
<comment type="function">
    <text evidence="4">Nucleoside triphosphate pyrophosphatase that hydrolyzes dTTP and UTP. May have a dual role in cell division arrest and in preventing the incorporation of modified nucleotides into cellular nucleic acids.</text>
</comment>
<evidence type="ECO:0000256" key="1">
    <source>
        <dbReference type="ARBA" id="ARBA00001968"/>
    </source>
</evidence>
<accession>A0A953LC13</accession>
<gene>
    <name evidence="5" type="ORF">KUV50_03990</name>
</gene>
<dbReference type="RefSeq" id="WP_222578804.1">
    <property type="nucleotide sequence ID" value="NZ_JAHVHU010000004.1"/>
</dbReference>
<comment type="cofactor">
    <cofactor evidence="1 4">
        <name>a divalent metal cation</name>
        <dbReference type="ChEBI" id="CHEBI:60240"/>
    </cofactor>
</comment>
<feature type="site" description="Important for substrate specificity" evidence="4">
    <location>
        <position position="14"/>
    </location>
</feature>
<dbReference type="AlphaFoldDB" id="A0A953LC13"/>